<evidence type="ECO:0000313" key="2">
    <source>
        <dbReference type="Proteomes" id="UP000663929"/>
    </source>
</evidence>
<keyword evidence="2" id="KW-1185">Reference proteome</keyword>
<proteinExistence type="predicted"/>
<dbReference type="AlphaFoldDB" id="A0A8A4TLY0"/>
<accession>A0A8A4TLY0</accession>
<name>A0A8A4TLY0_SULCO</name>
<organism evidence="1 2">
    <name type="scientific">Sulfidibacter corallicola</name>
    <dbReference type="NCBI Taxonomy" id="2818388"/>
    <lineage>
        <taxon>Bacteria</taxon>
        <taxon>Pseudomonadati</taxon>
        <taxon>Acidobacteriota</taxon>
        <taxon>Holophagae</taxon>
        <taxon>Acanthopleuribacterales</taxon>
        <taxon>Acanthopleuribacteraceae</taxon>
        <taxon>Sulfidibacter</taxon>
    </lineage>
</organism>
<evidence type="ECO:0000313" key="1">
    <source>
        <dbReference type="EMBL" id="QTD50989.1"/>
    </source>
</evidence>
<dbReference type="KEGG" id="scor:J3U87_00840"/>
<sequence length="176" mass="19802">MFNFITKFAHKSEIRESKDEILIGEIVRAMGRQGYPSIAYQAHDDRQRVRFYAHKDPLLHSIYITLDRKTGSGMISAALIGSKATLQISAEIKNLLTDPDDLVNMFKTDLANMFKVPVIGGIKLNHEMNSVFASVTKIIEIDNYVLKGDAGTQGLMDIISQTVSELREKLKPYKRA</sequence>
<gene>
    <name evidence="1" type="ORF">J3U87_00840</name>
</gene>
<dbReference type="Proteomes" id="UP000663929">
    <property type="component" value="Chromosome"/>
</dbReference>
<dbReference type="RefSeq" id="WP_237381125.1">
    <property type="nucleotide sequence ID" value="NZ_CP071793.1"/>
</dbReference>
<reference evidence="1" key="1">
    <citation type="submission" date="2021-03" db="EMBL/GenBank/DDBJ databases">
        <title>Acanthopleuribacteraceae sp. M133.</title>
        <authorList>
            <person name="Wang G."/>
        </authorList>
    </citation>
    <scope>NUCLEOTIDE SEQUENCE</scope>
    <source>
        <strain evidence="1">M133</strain>
    </source>
</reference>
<dbReference type="EMBL" id="CP071793">
    <property type="protein sequence ID" value="QTD50989.1"/>
    <property type="molecule type" value="Genomic_DNA"/>
</dbReference>
<protein>
    <submittedName>
        <fullName evidence="1">Uncharacterized protein</fullName>
    </submittedName>
</protein>